<proteinExistence type="predicted"/>
<dbReference type="EMBL" id="BARS01038561">
    <property type="protein sequence ID" value="GAG24017.1"/>
    <property type="molecule type" value="Genomic_DNA"/>
</dbReference>
<dbReference type="AlphaFoldDB" id="X0WLC7"/>
<accession>X0WLC7</accession>
<protein>
    <submittedName>
        <fullName evidence="1">Uncharacterized protein</fullName>
    </submittedName>
</protein>
<comment type="caution">
    <text evidence="1">The sequence shown here is derived from an EMBL/GenBank/DDBJ whole genome shotgun (WGS) entry which is preliminary data.</text>
</comment>
<name>X0WLC7_9ZZZZ</name>
<reference evidence="1" key="1">
    <citation type="journal article" date="2014" name="Front. Microbiol.">
        <title>High frequency of phylogenetically diverse reductive dehalogenase-homologous genes in deep subseafloor sedimentary metagenomes.</title>
        <authorList>
            <person name="Kawai M."/>
            <person name="Futagami T."/>
            <person name="Toyoda A."/>
            <person name="Takaki Y."/>
            <person name="Nishi S."/>
            <person name="Hori S."/>
            <person name="Arai W."/>
            <person name="Tsubouchi T."/>
            <person name="Morono Y."/>
            <person name="Uchiyama I."/>
            <person name="Ito T."/>
            <person name="Fujiyama A."/>
            <person name="Inagaki F."/>
            <person name="Takami H."/>
        </authorList>
    </citation>
    <scope>NUCLEOTIDE SEQUENCE</scope>
    <source>
        <strain evidence="1">Expedition CK06-06</strain>
    </source>
</reference>
<sequence>MSKRVAVLQLSRLLGKEEFYRRLSLDEGSEPDELSGEQMARLRLLVDERLEELVRGLAAEVVASDDVTDVVSGIAYLEDRLSFFSELLTEDQREKVRDGFASFASRWR</sequence>
<gene>
    <name evidence="1" type="ORF">S01H1_58995</name>
</gene>
<evidence type="ECO:0000313" key="1">
    <source>
        <dbReference type="EMBL" id="GAG24017.1"/>
    </source>
</evidence>
<organism evidence="1">
    <name type="scientific">marine sediment metagenome</name>
    <dbReference type="NCBI Taxonomy" id="412755"/>
    <lineage>
        <taxon>unclassified sequences</taxon>
        <taxon>metagenomes</taxon>
        <taxon>ecological metagenomes</taxon>
    </lineage>
</organism>